<feature type="transmembrane region" description="Helical" evidence="1">
    <location>
        <begin position="364"/>
        <end position="387"/>
    </location>
</feature>
<dbReference type="Proteomes" id="UP000252405">
    <property type="component" value="Unassembled WGS sequence"/>
</dbReference>
<sequence length="403" mass="43272">MSTSAALRAGQPWPILAYAFRPFFLLAALYAPLALLPWVGGLLHQLSLPAAISPLLWHGHEMLFGFVTAALAGFLLTAVPSWARVEPLVGARLAGLVGLWLAGRAVFWLVGSLPPWLVVAVNLAFPLCVLAWVMPALLGAEGRRHLSLGVLAGLFVLAQLGFYLAWLGLMPGPLGSLDMLHLAANLLLVMIAVTASRIVRVISMVAVTTSGSQRPLRFTPAREHLAVTTLCLFVLADLLARGHPVSGWIALAAAAAQADRLSEWPWGRAMGRLYLLLLTLAYVWLMLGLALVGIAALSESLPAYAGRHLLFFGAVAGAVLAVFCIAGLRHTGRPLQLPRVIWLAMACLTMGTLLRSAVPLLWPQYYLVGGVLAPFLCWLLAFWLYVVSFGRMLLIARPDGLPG</sequence>
<keyword evidence="1" id="KW-0812">Transmembrane</keyword>
<feature type="transmembrane region" description="Helical" evidence="1">
    <location>
        <begin position="23"/>
        <end position="43"/>
    </location>
</feature>
<keyword evidence="1" id="KW-1133">Transmembrane helix</keyword>
<comment type="caution">
    <text evidence="2">The sequence shown here is derived from an EMBL/GenBank/DDBJ whole genome shotgun (WGS) entry which is preliminary data.</text>
</comment>
<evidence type="ECO:0000256" key="1">
    <source>
        <dbReference type="SAM" id="Phobius"/>
    </source>
</evidence>
<dbReference type="InterPro" id="IPR010266">
    <property type="entry name" value="NnrS"/>
</dbReference>
<keyword evidence="3" id="KW-1185">Reference proteome</keyword>
<feature type="transmembrane region" description="Helical" evidence="1">
    <location>
        <begin position="273"/>
        <end position="297"/>
    </location>
</feature>
<feature type="transmembrane region" description="Helical" evidence="1">
    <location>
        <begin position="89"/>
        <end position="110"/>
    </location>
</feature>
<feature type="transmembrane region" description="Helical" evidence="1">
    <location>
        <begin position="340"/>
        <end position="358"/>
    </location>
</feature>
<dbReference type="EMBL" id="QPII01000012">
    <property type="protein sequence ID" value="RCV88056.1"/>
    <property type="molecule type" value="Genomic_DNA"/>
</dbReference>
<gene>
    <name evidence="2" type="ORF">DU505_15545</name>
</gene>
<dbReference type="RefSeq" id="WP_114479902.1">
    <property type="nucleotide sequence ID" value="NZ_QPII01000012.1"/>
</dbReference>
<proteinExistence type="predicted"/>
<reference evidence="2 3" key="1">
    <citation type="submission" date="2018-07" db="EMBL/GenBank/DDBJ databases">
        <title>Halomonas montanilacus sp. nov., isolated from Lake Pengyan on Tibetan Plateau.</title>
        <authorList>
            <person name="Lu H."/>
            <person name="Xing P."/>
            <person name="Wu Q."/>
        </authorList>
    </citation>
    <scope>NUCLEOTIDE SEQUENCE [LARGE SCALE GENOMIC DNA]</scope>
    <source>
        <strain evidence="2 3">PYC7W</strain>
    </source>
</reference>
<feature type="transmembrane region" description="Helical" evidence="1">
    <location>
        <begin position="63"/>
        <end position="82"/>
    </location>
</feature>
<dbReference type="OrthoDB" id="9770040at2"/>
<feature type="transmembrane region" description="Helical" evidence="1">
    <location>
        <begin position="309"/>
        <end position="328"/>
    </location>
</feature>
<organism evidence="2 3">
    <name type="scientific">Billgrantia montanilacus</name>
    <dbReference type="NCBI Taxonomy" id="2282305"/>
    <lineage>
        <taxon>Bacteria</taxon>
        <taxon>Pseudomonadati</taxon>
        <taxon>Pseudomonadota</taxon>
        <taxon>Gammaproteobacteria</taxon>
        <taxon>Oceanospirillales</taxon>
        <taxon>Halomonadaceae</taxon>
        <taxon>Billgrantia</taxon>
    </lineage>
</organism>
<accession>A0A368TUN1</accession>
<name>A0A368TUN1_9GAMM</name>
<feature type="transmembrane region" description="Helical" evidence="1">
    <location>
        <begin position="186"/>
        <end position="209"/>
    </location>
</feature>
<protein>
    <submittedName>
        <fullName evidence="2">NnrS family protein</fullName>
    </submittedName>
</protein>
<evidence type="ECO:0000313" key="2">
    <source>
        <dbReference type="EMBL" id="RCV88056.1"/>
    </source>
</evidence>
<dbReference type="Pfam" id="PF05940">
    <property type="entry name" value="NnrS"/>
    <property type="match status" value="1"/>
</dbReference>
<feature type="transmembrane region" description="Helical" evidence="1">
    <location>
        <begin position="116"/>
        <end position="134"/>
    </location>
</feature>
<evidence type="ECO:0000313" key="3">
    <source>
        <dbReference type="Proteomes" id="UP000252405"/>
    </source>
</evidence>
<feature type="transmembrane region" description="Helical" evidence="1">
    <location>
        <begin position="146"/>
        <end position="166"/>
    </location>
</feature>
<keyword evidence="1" id="KW-0472">Membrane</keyword>
<dbReference type="AlphaFoldDB" id="A0A368TUN1"/>